<feature type="chain" id="PRO_5004556721" evidence="3">
    <location>
        <begin position="29"/>
        <end position="500"/>
    </location>
</feature>
<sequence length="500" mass="53273">MTKAFSRRGFLSATGAAALTSLAGAAHAEPPTASLRPVARGEDVRKRLQASAEELIARARLNGPTGFAVLDVGTGETLEAHEPRLGLPPASVAKALTASYALDHLGPEHRFTTRLIATGGITDGVVAGDLVLVGGGDPTLDTDGLAEMAKAMGAAGITSVEGRFLVCGTHLTRSRSIDPAQPAHVGYNPAVSGLNLNFNRVHFEWRRGGDGYDVTMDARSGALRPAVRMASMGVVSRKGPVYTYDDVDGRDEWTVARGALGQGGARWLPVRKPELYAGEVFQVLAGAERVTLRAPELIDTPPEGETVASRESAPLREILRDMLKWSTNLTAEVVGLSATRVRLGRPVALQESAAEMNAWARETLGLENVALIDHSGLGDRSRIAAVDMARALVAVRGRLELKPLLKEISVKDDARRAISDHPATVRAKTGTLNFVSGLAGFIDMADGTEMAFAIFSGDLDRRAALTRAQRERPDGARAWNARAKILQQALIRRWGVMHGS</sequence>
<dbReference type="EC" id="3.4.16.4" evidence="4"/>
<proteinExistence type="inferred from homology"/>
<accession>S9S986</accession>
<keyword evidence="3" id="KW-0732">Signal</keyword>
<gene>
    <name evidence="4" type="ORF">Salmuc_01197</name>
</gene>
<evidence type="ECO:0000256" key="2">
    <source>
        <dbReference type="ARBA" id="ARBA00022801"/>
    </source>
</evidence>
<dbReference type="OrthoDB" id="5372081at2"/>
<dbReference type="GO" id="GO:0006508">
    <property type="term" value="P:proteolysis"/>
    <property type="evidence" value="ECO:0007669"/>
    <property type="project" value="InterPro"/>
</dbReference>
<dbReference type="Proteomes" id="UP000015347">
    <property type="component" value="Unassembled WGS sequence"/>
</dbReference>
<dbReference type="GO" id="GO:0000270">
    <property type="term" value="P:peptidoglycan metabolic process"/>
    <property type="evidence" value="ECO:0007669"/>
    <property type="project" value="TreeGrafter"/>
</dbReference>
<evidence type="ECO:0000256" key="1">
    <source>
        <dbReference type="ARBA" id="ARBA00006096"/>
    </source>
</evidence>
<dbReference type="PROSITE" id="PS51318">
    <property type="entry name" value="TAT"/>
    <property type="match status" value="1"/>
</dbReference>
<reference evidence="5" key="1">
    <citation type="journal article" date="2014" name="Stand. Genomic Sci.">
        <title>Genome sequence of the exopolysaccharide-producing Salipiger mucosus type strain (DSM 16094(T)), a moderately halophilic member of the Roseobacter clade.</title>
        <authorList>
            <person name="Riedel T."/>
            <person name="Spring S."/>
            <person name="Fiebig A."/>
            <person name="Petersen J."/>
            <person name="Kyrpides N.C."/>
            <person name="Goker M."/>
            <person name="Klenk H.P."/>
        </authorList>
    </citation>
    <scope>NUCLEOTIDE SEQUENCE [LARGE SCALE GENOMIC DNA]</scope>
    <source>
        <strain evidence="5">DSM 16094</strain>
    </source>
</reference>
<keyword evidence="4" id="KW-0121">Carboxypeptidase</keyword>
<keyword evidence="2 4" id="KW-0378">Hydrolase</keyword>
<evidence type="ECO:0000313" key="4">
    <source>
        <dbReference type="EMBL" id="EPX86720.1"/>
    </source>
</evidence>
<dbReference type="InterPro" id="IPR012338">
    <property type="entry name" value="Beta-lactam/transpept-like"/>
</dbReference>
<dbReference type="HOGENOM" id="CLU_536242_0_0_5"/>
<dbReference type="STRING" id="1123237.Salmuc_01197"/>
<name>S9S986_9RHOB</name>
<keyword evidence="5" id="KW-1185">Reference proteome</keyword>
<dbReference type="InterPro" id="IPR006311">
    <property type="entry name" value="TAT_signal"/>
</dbReference>
<feature type="signal peptide" evidence="3">
    <location>
        <begin position="1"/>
        <end position="28"/>
    </location>
</feature>
<dbReference type="eggNOG" id="COG2027">
    <property type="taxonomic scope" value="Bacteria"/>
</dbReference>
<dbReference type="Pfam" id="PF02113">
    <property type="entry name" value="Peptidase_S13"/>
    <property type="match status" value="1"/>
</dbReference>
<dbReference type="SUPFAM" id="SSF56601">
    <property type="entry name" value="beta-lactamase/transpeptidase-like"/>
    <property type="match status" value="1"/>
</dbReference>
<dbReference type="PANTHER" id="PTHR30023:SF0">
    <property type="entry name" value="PENICILLIN-SENSITIVE CARBOXYPEPTIDASE A"/>
    <property type="match status" value="1"/>
</dbReference>
<dbReference type="NCBIfam" id="TIGR00666">
    <property type="entry name" value="PBP4"/>
    <property type="match status" value="1"/>
</dbReference>
<dbReference type="AlphaFoldDB" id="S9S986"/>
<dbReference type="InterPro" id="IPR000667">
    <property type="entry name" value="Peptidase_S13"/>
</dbReference>
<evidence type="ECO:0000256" key="3">
    <source>
        <dbReference type="SAM" id="SignalP"/>
    </source>
</evidence>
<protein>
    <submittedName>
        <fullName evidence="4">D-alanyl-D-alanine carboxypeptidase</fullName>
        <ecNumber evidence="4">3.4.16.4</ecNumber>
    </submittedName>
</protein>
<evidence type="ECO:0000313" key="5">
    <source>
        <dbReference type="Proteomes" id="UP000015347"/>
    </source>
</evidence>
<keyword evidence="4" id="KW-0645">Protease</keyword>
<dbReference type="PANTHER" id="PTHR30023">
    <property type="entry name" value="D-ALANYL-D-ALANINE CARBOXYPEPTIDASE"/>
    <property type="match status" value="1"/>
</dbReference>
<dbReference type="Gene3D" id="3.50.80.20">
    <property type="entry name" value="D-Ala-D-Ala carboxypeptidase C, peptidase S13"/>
    <property type="match status" value="1"/>
</dbReference>
<comment type="caution">
    <text evidence="4">The sequence shown here is derived from an EMBL/GenBank/DDBJ whole genome shotgun (WGS) entry which is preliminary data.</text>
</comment>
<organism evidence="4 5">
    <name type="scientific">Salipiger mucosus DSM 16094</name>
    <dbReference type="NCBI Taxonomy" id="1123237"/>
    <lineage>
        <taxon>Bacteria</taxon>
        <taxon>Pseudomonadati</taxon>
        <taxon>Pseudomonadota</taxon>
        <taxon>Alphaproteobacteria</taxon>
        <taxon>Rhodobacterales</taxon>
        <taxon>Roseobacteraceae</taxon>
        <taxon>Salipiger</taxon>
    </lineage>
</organism>
<dbReference type="PRINTS" id="PR00922">
    <property type="entry name" value="DADACBPTASE3"/>
</dbReference>
<dbReference type="RefSeq" id="WP_020043078.1">
    <property type="nucleotide sequence ID" value="NZ_KE557273.1"/>
</dbReference>
<comment type="similarity">
    <text evidence="1">Belongs to the peptidase S13 family.</text>
</comment>
<dbReference type="Gene3D" id="3.40.710.10">
    <property type="entry name" value="DD-peptidase/beta-lactamase superfamily"/>
    <property type="match status" value="2"/>
</dbReference>
<dbReference type="GO" id="GO:0009002">
    <property type="term" value="F:serine-type D-Ala-D-Ala carboxypeptidase activity"/>
    <property type="evidence" value="ECO:0007669"/>
    <property type="project" value="UniProtKB-EC"/>
</dbReference>
<dbReference type="EMBL" id="APVH01000004">
    <property type="protein sequence ID" value="EPX86720.1"/>
    <property type="molecule type" value="Genomic_DNA"/>
</dbReference>